<feature type="transmembrane region" description="Helical" evidence="2">
    <location>
        <begin position="232"/>
        <end position="254"/>
    </location>
</feature>
<reference evidence="4" key="1">
    <citation type="submission" date="2016-08" db="EMBL/GenBank/DDBJ databases">
        <authorList>
            <person name="Varghese N."/>
            <person name="Submissions Spin"/>
        </authorList>
    </citation>
    <scope>NUCLEOTIDE SEQUENCE [LARGE SCALE GENOMIC DNA]</scope>
    <source>
        <strain evidence="4">R-52791</strain>
    </source>
</reference>
<sequence length="320" mass="34262">MSILRRLCNNNVMDMESGMMNESPNPFDGLELKDNLSSPNDVQPAGQSPGLMPYGQAGDNRSVTDSDGATGEIQARPVVTQPQYGQTQAPEFGALISQFPSGYDPYLYGKPDEEVLQQSGNDSRLQQNQGNRNGNAHNGGWNENNANPMNGYFGRGNGQNDRSSVPNGGFGQMAGNGYDGNSNGFNGQQRYNGGQAPLAGGPGAPGYQPDIRNGVDMNDPIQNPLKGHWDPMAIVSIILLFLPIVFLPIVTGAISMWRTKKYHMKGFWAAAVCVALGVVTTLFQIWLLTKGISADDLMQQLLNQYSPSGTGNGGDSLVTA</sequence>
<keyword evidence="4" id="KW-1185">Reference proteome</keyword>
<organism evidence="3 4">
    <name type="scientific">Bifidobacterium commune</name>
    <dbReference type="NCBI Taxonomy" id="1505727"/>
    <lineage>
        <taxon>Bacteria</taxon>
        <taxon>Bacillati</taxon>
        <taxon>Actinomycetota</taxon>
        <taxon>Actinomycetes</taxon>
        <taxon>Bifidobacteriales</taxon>
        <taxon>Bifidobacteriaceae</taxon>
        <taxon>Bifidobacterium</taxon>
    </lineage>
</organism>
<protein>
    <recommendedName>
        <fullName evidence="5">DUF4190 domain-containing protein</fullName>
    </recommendedName>
</protein>
<evidence type="ECO:0000313" key="3">
    <source>
        <dbReference type="EMBL" id="SCC78649.1"/>
    </source>
</evidence>
<feature type="compositionally biased region" description="Low complexity" evidence="1">
    <location>
        <begin position="126"/>
        <end position="142"/>
    </location>
</feature>
<keyword evidence="2" id="KW-1133">Transmembrane helix</keyword>
<keyword evidence="2" id="KW-0812">Transmembrane</keyword>
<proteinExistence type="predicted"/>
<dbReference type="Proteomes" id="UP000242610">
    <property type="component" value="Unassembled WGS sequence"/>
</dbReference>
<feature type="region of interest" description="Disordered" evidence="1">
    <location>
        <begin position="15"/>
        <end position="68"/>
    </location>
</feature>
<evidence type="ECO:0000313" key="4">
    <source>
        <dbReference type="Proteomes" id="UP000242610"/>
    </source>
</evidence>
<dbReference type="AlphaFoldDB" id="A0A1C4H181"/>
<feature type="compositionally biased region" description="Polar residues" evidence="1">
    <location>
        <begin position="179"/>
        <end position="192"/>
    </location>
</feature>
<accession>A0A1C4H181</accession>
<feature type="transmembrane region" description="Helical" evidence="2">
    <location>
        <begin position="266"/>
        <end position="288"/>
    </location>
</feature>
<dbReference type="EMBL" id="FMBL01000001">
    <property type="protein sequence ID" value="SCC78649.1"/>
    <property type="molecule type" value="Genomic_DNA"/>
</dbReference>
<evidence type="ECO:0008006" key="5">
    <source>
        <dbReference type="Google" id="ProtNLM"/>
    </source>
</evidence>
<gene>
    <name evidence="3" type="ORF">GA0061077_0359</name>
</gene>
<dbReference type="STRING" id="1505727.GA0061077_0359"/>
<name>A0A1C4H181_9BIFI</name>
<feature type="region of interest" description="Disordered" evidence="1">
    <location>
        <begin position="117"/>
        <end position="215"/>
    </location>
</feature>
<keyword evidence="2" id="KW-0472">Membrane</keyword>
<feature type="compositionally biased region" description="Gly residues" evidence="1">
    <location>
        <begin position="168"/>
        <end position="178"/>
    </location>
</feature>
<evidence type="ECO:0000256" key="1">
    <source>
        <dbReference type="SAM" id="MobiDB-lite"/>
    </source>
</evidence>
<evidence type="ECO:0000256" key="2">
    <source>
        <dbReference type="SAM" id="Phobius"/>
    </source>
</evidence>